<feature type="chain" id="PRO_5002845022" evidence="1">
    <location>
        <begin position="21"/>
        <end position="724"/>
    </location>
</feature>
<evidence type="ECO:0000313" key="3">
    <source>
        <dbReference type="Proteomes" id="UP000003178"/>
    </source>
</evidence>
<evidence type="ECO:0000256" key="1">
    <source>
        <dbReference type="SAM" id="SignalP"/>
    </source>
</evidence>
<reference evidence="2 3" key="1">
    <citation type="submission" date="2008-09" db="EMBL/GenBank/DDBJ databases">
        <authorList>
            <person name="Fulton L."/>
            <person name="Clifton S."/>
            <person name="Fulton B."/>
            <person name="Xu J."/>
            <person name="Minx P."/>
            <person name="Pepin K.H."/>
            <person name="Johnson M."/>
            <person name="Thiruvilangam P."/>
            <person name="Bhonagiri V."/>
            <person name="Nash W.E."/>
            <person name="Mardis E.R."/>
            <person name="Wilson R.K."/>
        </authorList>
    </citation>
    <scope>NUCLEOTIDE SEQUENCE [LARGE SCALE GENOMIC DNA]</scope>
    <source>
        <strain evidence="2 3">DSM 13275</strain>
    </source>
</reference>
<accession>B6FYJ0</accession>
<name>B6FYJ0_PEPHT</name>
<reference evidence="2 3" key="2">
    <citation type="submission" date="2008-10" db="EMBL/GenBank/DDBJ databases">
        <title>Draft genome sequence of Clostridium hiranonis (DSM 13275).</title>
        <authorList>
            <person name="Sudarsanam P."/>
            <person name="Ley R."/>
            <person name="Guruge J."/>
            <person name="Turnbaugh P.J."/>
            <person name="Mahowald M."/>
            <person name="Liep D."/>
            <person name="Gordon J."/>
        </authorList>
    </citation>
    <scope>NUCLEOTIDE SEQUENCE [LARGE SCALE GENOMIC DNA]</scope>
    <source>
        <strain evidence="2 3">DSM 13275</strain>
    </source>
</reference>
<dbReference type="InterPro" id="IPR051922">
    <property type="entry name" value="Bact_Sporulation_Assoc"/>
</dbReference>
<dbReference type="Gene3D" id="3.40.50.12090">
    <property type="match status" value="1"/>
</dbReference>
<protein>
    <submittedName>
        <fullName evidence="2">Putative cell wall binding repeat 2</fullName>
    </submittedName>
</protein>
<feature type="non-terminal residue" evidence="2">
    <location>
        <position position="1"/>
    </location>
</feature>
<dbReference type="InterPro" id="IPR007253">
    <property type="entry name" value="Cell_wall-bd_2"/>
</dbReference>
<dbReference type="PANTHER" id="PTHR30032">
    <property type="entry name" value="N-ACETYLMURAMOYL-L-ALANINE AMIDASE-RELATED"/>
    <property type="match status" value="1"/>
</dbReference>
<dbReference type="eggNOG" id="COG2247">
    <property type="taxonomic scope" value="Bacteria"/>
</dbReference>
<organism evidence="2 3">
    <name type="scientific">Peptacetobacter hiranonis (strain DSM 13275 / JCM 10541 / KCTC 15199 / TO-931)</name>
    <name type="common">Clostridium hiranonis</name>
    <dbReference type="NCBI Taxonomy" id="500633"/>
    <lineage>
        <taxon>Bacteria</taxon>
        <taxon>Bacillati</taxon>
        <taxon>Bacillota</taxon>
        <taxon>Clostridia</taxon>
        <taxon>Peptostreptococcales</taxon>
        <taxon>Peptostreptococcaceae</taxon>
        <taxon>Peptacetobacter</taxon>
    </lineage>
</organism>
<keyword evidence="3" id="KW-1185">Reference proteome</keyword>
<dbReference type="EMBL" id="ABWP01000041">
    <property type="protein sequence ID" value="EEA85413.1"/>
    <property type="molecule type" value="Genomic_DNA"/>
</dbReference>
<comment type="caution">
    <text evidence="2">The sequence shown here is derived from an EMBL/GenBank/DDBJ whole genome shotgun (WGS) entry which is preliminary data.</text>
</comment>
<dbReference type="STRING" id="500633.CLOHIR_00942"/>
<dbReference type="Proteomes" id="UP000003178">
    <property type="component" value="Unassembled WGS sequence"/>
</dbReference>
<dbReference type="PANTHER" id="PTHR30032:SF8">
    <property type="entry name" value="GERMINATION-SPECIFIC N-ACETYLMURAMOYL-L-ALANINE AMIDASE"/>
    <property type="match status" value="1"/>
</dbReference>
<gene>
    <name evidence="2" type="ORF">CLOHIR_00942</name>
</gene>
<dbReference type="HOGENOM" id="CLU_396668_0_0_9"/>
<feature type="signal peptide" evidence="1">
    <location>
        <begin position="1"/>
        <end position="20"/>
    </location>
</feature>
<evidence type="ECO:0000313" key="2">
    <source>
        <dbReference type="EMBL" id="EEA85413.1"/>
    </source>
</evidence>
<sequence>RLSVVMAGAMLATSVAPVLAAEVTNNETTHGKLGLFINDLEALMETKKYHKTDAEAGKSVYRFSILDKDGKDVTISGATSKDYTLKDGKTVINVYDDANVLKKLNETDKIDNNYTVKVYELGSIEKNGEYFSTEKEVGSNIKYKADDFAKLVADAKAYTEASSDKDQAIKNYAGLSKAVKEGWVTNLEVKDNDSKVVVTLGSKTGDEFNKIECAVGTDKLTFARPVDAKGNVIADANESNYYTKFNTTKEYVQGNIAGFEVAKEADSQTPVSIAGKNAVLLHEVKVLNGDVNYTVKVDDLYDGFMLTEKGHELLNAIRTFENDKNSKTTQNVDTNITSGTGTERYFNVTLVDANGTKHVVKVLGDSLHVDRITTLKNWLKAGKADVELLAGDNRYSTAVEIAKTYLAGASQYSWDENSELVLVNGEALVDGLAAAPYAKKQGAPILLTAENSLPKETKTYMKELIAKKQVGDLNNKAITVTIVGGEAVVSQSVVNELKEIGFKVKRISGDNREETSLAVADKIGTTAKAYVVGAFGEADAMSIAAEASRDKDASTAGFQTTPIIVAKSANGLSTVGLNEVSEFTEVEIVGGEGVLPKENEDAIKELIDDETKVTRINGKNRQETNALVIKKYHKGFNDALIAKDGTRNKSELIDALPAAIFASSNSATNPSAPIVLATDSISKEQLNQLVLNADKTSAKTVYQIGNGVARSVMETVVTKLGLNK</sequence>
<keyword evidence="1" id="KW-0732">Signal</keyword>
<dbReference type="RefSeq" id="WP_006439859.1">
    <property type="nucleotide sequence ID" value="NZ_DS995356.1"/>
</dbReference>
<proteinExistence type="predicted"/>
<dbReference type="AlphaFoldDB" id="B6FYJ0"/>
<dbReference type="Pfam" id="PF04122">
    <property type="entry name" value="CW_binding_2"/>
    <property type="match status" value="3"/>
</dbReference>